<evidence type="ECO:0000313" key="1">
    <source>
        <dbReference type="EMBL" id="KAI4318122.1"/>
    </source>
</evidence>
<keyword evidence="2" id="KW-1185">Reference proteome</keyword>
<dbReference type="EMBL" id="CM039435">
    <property type="protein sequence ID" value="KAI4318122.1"/>
    <property type="molecule type" value="Genomic_DNA"/>
</dbReference>
<comment type="caution">
    <text evidence="1">The sequence shown here is derived from an EMBL/GenBank/DDBJ whole genome shotgun (WGS) entry which is preliminary data.</text>
</comment>
<accession>A0ACB9M3P5</accession>
<reference evidence="1 2" key="1">
    <citation type="journal article" date="2022" name="DNA Res.">
        <title>Chromosomal-level genome assembly of the orchid tree Bauhinia variegata (Leguminosae; Cercidoideae) supports the allotetraploid origin hypothesis of Bauhinia.</title>
        <authorList>
            <person name="Zhong Y."/>
            <person name="Chen Y."/>
            <person name="Zheng D."/>
            <person name="Pang J."/>
            <person name="Liu Y."/>
            <person name="Luo S."/>
            <person name="Meng S."/>
            <person name="Qian L."/>
            <person name="Wei D."/>
            <person name="Dai S."/>
            <person name="Zhou R."/>
        </authorList>
    </citation>
    <scope>NUCLEOTIDE SEQUENCE [LARGE SCALE GENOMIC DNA]</scope>
    <source>
        <strain evidence="1">BV-YZ2020</strain>
    </source>
</reference>
<sequence length="1026" mass="114470">MSRSGRLKEKYERTNRLSVDKYDEGSSARTRPFSLEEIMHRRKNKLSENVKEPAKEAYNISPGDSSKNISDHFDSGRVHGRIKSLAYVVEKHIPEETVKVSSRTKVENTYIKDDNSIKAKDRENHYSESGGLNNMGRIGKGSKGDKEASSRRKNDGRLSDSSEYKVEDKHSRGSRYEETNREKYEKKRWKKYENGDDENLGEYNTERKHDKDRHGAGKRKKWTSDDTERGAEKKHQLDPAGKGRQPDSRGKYEREIRRKYQNDDDDYTQNRSVARKKDPENHRDPGTFDRKERRETAKSRHDESREERRRSRSREHGSRRRSPSLSPRKPKHNYYDEEHKELSIHSLKESSQKQTSDVDRRRISTNGSSSHHHRHGASTSGLGGYSPRKRKSEAAVKTPSPSKNSVEKKRVGWDLPPEGADDSSLALVSSSCQLVSPSVLSSIHDLATAKSVDLAIVKPLSVSTLNDSIKNANIDYVQLTQATRPKRRLYLENLPASASEKAVMDSLNSLLLSAGLSHVQGAQPCISCILHQERGQALVEFLTSEDATSALSFDGSKLFGSIVKIRRPKDYIEVADVYMVYIIIHVLDGDEADSYIVITIHVAGFQTVAIFMQTGDIESSMDAAVTTSDVVIDSPDKIFIGGISKELSSEMLMEIVGAFGSLKAYHFQNDDPNGTCAFLEYADHSVTLKACAGLNGMKLAGEVLTVVQAMPCAPSLENGRIAASYGIPDHAKPLLRKPTEILKIKNVFTAEALSSLSDMEIEEVLEDVRLECARFGTIKSINVVKYSSDRNDTTKSGKLGVTKDMQSKGAPQDSERDNSNAESSFSEMTTNHESKGTSKMEVRYDREEMKEDKVDKDSSVDVDKVGGESLASESSQGEEHVSDTTFQDMGNRSIPSSTSQEAEHQNTCKDQSELPDDVVADGVGVHGKNKTVAGDNDSKDADCKFHEGFSEVDEGIGTEPVHIKKGIDEEDDISDHEFELGSVLVEYGRTEACCAAAHCLHGRLFDDRIVTLEYVALNPYRARFKS</sequence>
<proteinExistence type="predicted"/>
<name>A0ACB9M3P5_BAUVA</name>
<dbReference type="Proteomes" id="UP000828941">
    <property type="component" value="Chromosome 10"/>
</dbReference>
<evidence type="ECO:0000313" key="2">
    <source>
        <dbReference type="Proteomes" id="UP000828941"/>
    </source>
</evidence>
<protein>
    <submittedName>
        <fullName evidence="1">Uncharacterized protein</fullName>
    </submittedName>
</protein>
<organism evidence="1 2">
    <name type="scientific">Bauhinia variegata</name>
    <name type="common">Purple orchid tree</name>
    <name type="synonym">Phanera variegata</name>
    <dbReference type="NCBI Taxonomy" id="167791"/>
    <lineage>
        <taxon>Eukaryota</taxon>
        <taxon>Viridiplantae</taxon>
        <taxon>Streptophyta</taxon>
        <taxon>Embryophyta</taxon>
        <taxon>Tracheophyta</taxon>
        <taxon>Spermatophyta</taxon>
        <taxon>Magnoliopsida</taxon>
        <taxon>eudicotyledons</taxon>
        <taxon>Gunneridae</taxon>
        <taxon>Pentapetalae</taxon>
        <taxon>rosids</taxon>
        <taxon>fabids</taxon>
        <taxon>Fabales</taxon>
        <taxon>Fabaceae</taxon>
        <taxon>Cercidoideae</taxon>
        <taxon>Cercideae</taxon>
        <taxon>Bauhiniinae</taxon>
        <taxon>Bauhinia</taxon>
    </lineage>
</organism>
<gene>
    <name evidence="1" type="ORF">L6164_025930</name>
</gene>